<proteinExistence type="inferred from homology"/>
<comment type="caution">
    <text evidence="7">The sequence shown here is derived from an EMBL/GenBank/DDBJ whole genome shotgun (WGS) entry which is preliminary data.</text>
</comment>
<accession>A0A821YQP4</accession>
<evidence type="ECO:0000256" key="6">
    <source>
        <dbReference type="SAM" id="Phobius"/>
    </source>
</evidence>
<dbReference type="InterPro" id="IPR018781">
    <property type="entry name" value="TPRA1/CAND2/CAND8"/>
</dbReference>
<evidence type="ECO:0000256" key="3">
    <source>
        <dbReference type="ARBA" id="ARBA00022692"/>
    </source>
</evidence>
<feature type="transmembrane region" description="Helical" evidence="6">
    <location>
        <begin position="51"/>
        <end position="74"/>
    </location>
</feature>
<dbReference type="EMBL" id="CAJOBR010025183">
    <property type="protein sequence ID" value="CAF4965142.1"/>
    <property type="molecule type" value="Genomic_DNA"/>
</dbReference>
<dbReference type="Pfam" id="PF10160">
    <property type="entry name" value="Tmemb_40"/>
    <property type="match status" value="1"/>
</dbReference>
<evidence type="ECO:0000256" key="4">
    <source>
        <dbReference type="ARBA" id="ARBA00022989"/>
    </source>
</evidence>
<dbReference type="PANTHER" id="PTHR15876:SF8">
    <property type="entry name" value="TRANSMEMBRANE PROTEIN ADIPOCYTE-ASSOCIATED 1"/>
    <property type="match status" value="1"/>
</dbReference>
<dbReference type="GO" id="GO:0004930">
    <property type="term" value="F:G protein-coupled receptor activity"/>
    <property type="evidence" value="ECO:0007669"/>
    <property type="project" value="TreeGrafter"/>
</dbReference>
<gene>
    <name evidence="7" type="ORF">QYT958_LOCUS34664</name>
</gene>
<evidence type="ECO:0000256" key="5">
    <source>
        <dbReference type="ARBA" id="ARBA00023136"/>
    </source>
</evidence>
<evidence type="ECO:0000313" key="7">
    <source>
        <dbReference type="EMBL" id="CAF4965142.1"/>
    </source>
</evidence>
<feature type="transmembrane region" description="Helical" evidence="6">
    <location>
        <begin position="25"/>
        <end position="45"/>
    </location>
</feature>
<reference evidence="7" key="1">
    <citation type="submission" date="2021-02" db="EMBL/GenBank/DDBJ databases">
        <authorList>
            <person name="Nowell W R."/>
        </authorList>
    </citation>
    <scope>NUCLEOTIDE SEQUENCE</scope>
</reference>
<comment type="subcellular location">
    <subcellularLocation>
        <location evidence="1">Membrane</location>
        <topology evidence="1">Multi-pass membrane protein</topology>
    </subcellularLocation>
</comment>
<comment type="similarity">
    <text evidence="2">Belongs to the UPF0359 family.</text>
</comment>
<organism evidence="7 8">
    <name type="scientific">Rotaria socialis</name>
    <dbReference type="NCBI Taxonomy" id="392032"/>
    <lineage>
        <taxon>Eukaryota</taxon>
        <taxon>Metazoa</taxon>
        <taxon>Spiralia</taxon>
        <taxon>Gnathifera</taxon>
        <taxon>Rotifera</taxon>
        <taxon>Eurotatoria</taxon>
        <taxon>Bdelloidea</taxon>
        <taxon>Philodinida</taxon>
        <taxon>Philodinidae</taxon>
        <taxon>Rotaria</taxon>
    </lineage>
</organism>
<evidence type="ECO:0000256" key="1">
    <source>
        <dbReference type="ARBA" id="ARBA00004141"/>
    </source>
</evidence>
<dbReference type="AlphaFoldDB" id="A0A821YQP4"/>
<dbReference type="Proteomes" id="UP000663848">
    <property type="component" value="Unassembled WGS sequence"/>
</dbReference>
<keyword evidence="3 6" id="KW-0812">Transmembrane</keyword>
<dbReference type="PANTHER" id="PTHR15876">
    <property type="entry name" value="TRANSMEMBRANE PROTEIN ADIPOCYTE-ASSOCIATED 1"/>
    <property type="match status" value="1"/>
</dbReference>
<evidence type="ECO:0000313" key="8">
    <source>
        <dbReference type="Proteomes" id="UP000663848"/>
    </source>
</evidence>
<protein>
    <submittedName>
        <fullName evidence="7">Uncharacterized protein</fullName>
    </submittedName>
</protein>
<dbReference type="GO" id="GO:0005886">
    <property type="term" value="C:plasma membrane"/>
    <property type="evidence" value="ECO:0007669"/>
    <property type="project" value="TreeGrafter"/>
</dbReference>
<name>A0A821YQP4_9BILA</name>
<sequence length="140" mass="16142">MYIVICLLPLLCRQHRKYLPIRRSFYIYCFIMAFINGIQIVGTTLNLTESSKYATCIVDGTTCIFYVCFAPFVYHQFLRRALSSQTLIPQVMYADSTINDDGEDDDLIDDDMNSNRPLLNYSPDYDVDSSYSILVRPTMA</sequence>
<evidence type="ECO:0000256" key="2">
    <source>
        <dbReference type="ARBA" id="ARBA00010125"/>
    </source>
</evidence>
<keyword evidence="5 6" id="KW-0472">Membrane</keyword>
<keyword evidence="4 6" id="KW-1133">Transmembrane helix</keyword>